<dbReference type="EC" id="1.7.1.4" evidence="8"/>
<evidence type="ECO:0000313" key="9">
    <source>
        <dbReference type="Proteomes" id="UP000317977"/>
    </source>
</evidence>
<dbReference type="InterPro" id="IPR012748">
    <property type="entry name" value="Rieske-like_NirD"/>
</dbReference>
<dbReference type="CDD" id="cd03467">
    <property type="entry name" value="Rieske"/>
    <property type="match status" value="1"/>
</dbReference>
<dbReference type="PANTHER" id="PTHR21496:SF23">
    <property type="entry name" value="3-PHENYLPROPIONATE_CINNAMIC ACID DIOXYGENASE FERREDOXIN SUBUNIT"/>
    <property type="match status" value="1"/>
</dbReference>
<keyword evidence="3 8" id="KW-0560">Oxidoreductase</keyword>
<evidence type="ECO:0000256" key="4">
    <source>
        <dbReference type="ARBA" id="ARBA00023004"/>
    </source>
</evidence>
<evidence type="ECO:0000259" key="7">
    <source>
        <dbReference type="PROSITE" id="PS51296"/>
    </source>
</evidence>
<sequence length="115" mass="12937">MTVSEFEVVGKVSDFEDNVGQAVPVDGRMVAVFRKGDDWYAIDDLCPHMGASLAEGHVDDKTVTCPWHAWRFCIKDGTWEDNPRVKVETFEVKIEGDDVMVREIEQAKSDDASDD</sequence>
<name>A0A5C6F830_9BACT</name>
<dbReference type="PANTHER" id="PTHR21496">
    <property type="entry name" value="FERREDOXIN-RELATED"/>
    <property type="match status" value="1"/>
</dbReference>
<dbReference type="NCBIfam" id="TIGR02378">
    <property type="entry name" value="nirD_assim_sml"/>
    <property type="match status" value="1"/>
</dbReference>
<organism evidence="8 9">
    <name type="scientific">Rubripirellula reticaptiva</name>
    <dbReference type="NCBI Taxonomy" id="2528013"/>
    <lineage>
        <taxon>Bacteria</taxon>
        <taxon>Pseudomonadati</taxon>
        <taxon>Planctomycetota</taxon>
        <taxon>Planctomycetia</taxon>
        <taxon>Pirellulales</taxon>
        <taxon>Pirellulaceae</taxon>
        <taxon>Rubripirellula</taxon>
    </lineage>
</organism>
<evidence type="ECO:0000256" key="6">
    <source>
        <dbReference type="ARBA" id="ARBA00023063"/>
    </source>
</evidence>
<evidence type="ECO:0000256" key="3">
    <source>
        <dbReference type="ARBA" id="ARBA00023002"/>
    </source>
</evidence>
<keyword evidence="2" id="KW-0479">Metal-binding</keyword>
<evidence type="ECO:0000256" key="2">
    <source>
        <dbReference type="ARBA" id="ARBA00022723"/>
    </source>
</evidence>
<dbReference type="GO" id="GO:0008942">
    <property type="term" value="F:nitrite reductase [NAD(P)H] activity"/>
    <property type="evidence" value="ECO:0007669"/>
    <property type="project" value="UniProtKB-EC"/>
</dbReference>
<keyword evidence="6" id="KW-0534">Nitrate assimilation</keyword>
<gene>
    <name evidence="8" type="primary">nasE</name>
    <name evidence="8" type="ORF">Poly59_03320</name>
</gene>
<keyword evidence="5" id="KW-0411">Iron-sulfur</keyword>
<comment type="caution">
    <text evidence="8">The sequence shown here is derived from an EMBL/GenBank/DDBJ whole genome shotgun (WGS) entry which is preliminary data.</text>
</comment>
<keyword evidence="9" id="KW-1185">Reference proteome</keyword>
<proteinExistence type="predicted"/>
<dbReference type="InterPro" id="IPR017941">
    <property type="entry name" value="Rieske_2Fe-2S"/>
</dbReference>
<reference evidence="8 9" key="1">
    <citation type="submission" date="2019-02" db="EMBL/GenBank/DDBJ databases">
        <title>Deep-cultivation of Planctomycetes and their phenomic and genomic characterization uncovers novel biology.</title>
        <authorList>
            <person name="Wiegand S."/>
            <person name="Jogler M."/>
            <person name="Boedeker C."/>
            <person name="Pinto D."/>
            <person name="Vollmers J."/>
            <person name="Rivas-Marin E."/>
            <person name="Kohn T."/>
            <person name="Peeters S.H."/>
            <person name="Heuer A."/>
            <person name="Rast P."/>
            <person name="Oberbeckmann S."/>
            <person name="Bunk B."/>
            <person name="Jeske O."/>
            <person name="Meyerdierks A."/>
            <person name="Storesund J.E."/>
            <person name="Kallscheuer N."/>
            <person name="Luecker S."/>
            <person name="Lage O.M."/>
            <person name="Pohl T."/>
            <person name="Merkel B.J."/>
            <person name="Hornburger P."/>
            <person name="Mueller R.-W."/>
            <person name="Bruemmer F."/>
            <person name="Labrenz M."/>
            <person name="Spormann A.M."/>
            <person name="Op Den Camp H."/>
            <person name="Overmann J."/>
            <person name="Amann R."/>
            <person name="Jetten M.S.M."/>
            <person name="Mascher T."/>
            <person name="Medema M.H."/>
            <person name="Devos D.P."/>
            <person name="Kaster A.-K."/>
            <person name="Ovreas L."/>
            <person name="Rohde M."/>
            <person name="Galperin M.Y."/>
            <person name="Jogler C."/>
        </authorList>
    </citation>
    <scope>NUCLEOTIDE SEQUENCE [LARGE SCALE GENOMIC DNA]</scope>
    <source>
        <strain evidence="8 9">Poly59</strain>
    </source>
</reference>
<dbReference type="InterPro" id="IPR036922">
    <property type="entry name" value="Rieske_2Fe-2S_sf"/>
</dbReference>
<dbReference type="Pfam" id="PF00355">
    <property type="entry name" value="Rieske"/>
    <property type="match status" value="1"/>
</dbReference>
<dbReference type="GO" id="GO:0051537">
    <property type="term" value="F:2 iron, 2 sulfur cluster binding"/>
    <property type="evidence" value="ECO:0007669"/>
    <property type="project" value="UniProtKB-KW"/>
</dbReference>
<dbReference type="PROSITE" id="PS51296">
    <property type="entry name" value="RIESKE"/>
    <property type="match status" value="1"/>
</dbReference>
<keyword evidence="1" id="KW-0001">2Fe-2S</keyword>
<evidence type="ECO:0000313" key="8">
    <source>
        <dbReference type="EMBL" id="TWU57425.1"/>
    </source>
</evidence>
<evidence type="ECO:0000256" key="1">
    <source>
        <dbReference type="ARBA" id="ARBA00022714"/>
    </source>
</evidence>
<dbReference type="AlphaFoldDB" id="A0A5C6F830"/>
<dbReference type="GO" id="GO:0042128">
    <property type="term" value="P:nitrate assimilation"/>
    <property type="evidence" value="ECO:0007669"/>
    <property type="project" value="UniProtKB-KW"/>
</dbReference>
<dbReference type="Gene3D" id="2.102.10.10">
    <property type="entry name" value="Rieske [2Fe-2S] iron-sulphur domain"/>
    <property type="match status" value="1"/>
</dbReference>
<dbReference type="SUPFAM" id="SSF50022">
    <property type="entry name" value="ISP domain"/>
    <property type="match status" value="1"/>
</dbReference>
<keyword evidence="4" id="KW-0408">Iron</keyword>
<accession>A0A5C6F830</accession>
<dbReference type="EMBL" id="SJPX01000001">
    <property type="protein sequence ID" value="TWU57425.1"/>
    <property type="molecule type" value="Genomic_DNA"/>
</dbReference>
<protein>
    <submittedName>
        <fullName evidence="8">Assimilatory nitrite reductase [NAD(P)H] small subunit</fullName>
        <ecNumber evidence="8">1.7.1.4</ecNumber>
    </submittedName>
</protein>
<evidence type="ECO:0000256" key="5">
    <source>
        <dbReference type="ARBA" id="ARBA00023014"/>
    </source>
</evidence>
<dbReference type="GO" id="GO:0046872">
    <property type="term" value="F:metal ion binding"/>
    <property type="evidence" value="ECO:0007669"/>
    <property type="project" value="UniProtKB-KW"/>
</dbReference>
<dbReference type="Proteomes" id="UP000317977">
    <property type="component" value="Unassembled WGS sequence"/>
</dbReference>
<feature type="domain" description="Rieske" evidence="7">
    <location>
        <begin position="7"/>
        <end position="101"/>
    </location>
</feature>